<protein>
    <submittedName>
        <fullName evidence="2">Uncharacterized protein</fullName>
    </submittedName>
</protein>
<evidence type="ECO:0000313" key="2">
    <source>
        <dbReference type="EMBL" id="SKA82175.1"/>
    </source>
</evidence>
<reference evidence="3" key="1">
    <citation type="submission" date="2017-02" db="EMBL/GenBank/DDBJ databases">
        <authorList>
            <person name="Varghese N."/>
            <person name="Submissions S."/>
        </authorList>
    </citation>
    <scope>NUCLEOTIDE SEQUENCE [LARGE SCALE GENOMIC DNA]</scope>
    <source>
        <strain evidence="3">VKM Ac-2052</strain>
    </source>
</reference>
<feature type="region of interest" description="Disordered" evidence="1">
    <location>
        <begin position="76"/>
        <end position="100"/>
    </location>
</feature>
<gene>
    <name evidence="2" type="ORF">SAMN06295879_0443</name>
</gene>
<organism evidence="2 3">
    <name type="scientific">Agreia bicolorata</name>
    <dbReference type="NCBI Taxonomy" id="110935"/>
    <lineage>
        <taxon>Bacteria</taxon>
        <taxon>Bacillati</taxon>
        <taxon>Actinomycetota</taxon>
        <taxon>Actinomycetes</taxon>
        <taxon>Micrococcales</taxon>
        <taxon>Microbacteriaceae</taxon>
        <taxon>Agreia</taxon>
    </lineage>
</organism>
<evidence type="ECO:0000313" key="3">
    <source>
        <dbReference type="Proteomes" id="UP000189735"/>
    </source>
</evidence>
<proteinExistence type="predicted"/>
<name>A0A1T4WZ83_9MICO</name>
<dbReference type="Proteomes" id="UP000189735">
    <property type="component" value="Unassembled WGS sequence"/>
</dbReference>
<feature type="compositionally biased region" description="Basic and acidic residues" evidence="1">
    <location>
        <begin position="76"/>
        <end position="86"/>
    </location>
</feature>
<evidence type="ECO:0000256" key="1">
    <source>
        <dbReference type="SAM" id="MobiDB-lite"/>
    </source>
</evidence>
<dbReference type="EMBL" id="FUYG01000001">
    <property type="protein sequence ID" value="SKA82175.1"/>
    <property type="molecule type" value="Genomic_DNA"/>
</dbReference>
<sequence length="100" mass="11304">MMDEIPARVIRLFGNDRARPKVMRVYNASTGWAPAEGAPVITWGTVDELLRQGWTSAEVKWHFRLRQFSILDMKRPSADGSLEHTEPGVGQARRGRGIQD</sequence>
<accession>A0A1T4WZ83</accession>
<dbReference type="AlphaFoldDB" id="A0A1T4WZ83"/>